<dbReference type="EMBL" id="LZEY01000012">
    <property type="protein sequence ID" value="OBU11017.1"/>
    <property type="molecule type" value="Genomic_DNA"/>
</dbReference>
<dbReference type="Proteomes" id="UP000092377">
    <property type="component" value="Unassembled WGS sequence"/>
</dbReference>
<evidence type="ECO:0000313" key="2">
    <source>
        <dbReference type="Proteomes" id="UP000092377"/>
    </source>
</evidence>
<name>A0A1B8HNV6_9GAMM</name>
<comment type="caution">
    <text evidence="1">The sequence shown here is derived from an EMBL/GenBank/DDBJ whole genome shotgun (WGS) entry which is preliminary data.</text>
</comment>
<proteinExistence type="predicted"/>
<protein>
    <recommendedName>
        <fullName evidence="3">Host cell division inhibitor Icd-like protein</fullName>
    </recommendedName>
</protein>
<keyword evidence="2" id="KW-1185">Reference proteome</keyword>
<accession>A0A1B8HNV6</accession>
<evidence type="ECO:0008006" key="3">
    <source>
        <dbReference type="Google" id="ProtNLM"/>
    </source>
</evidence>
<reference evidence="2" key="1">
    <citation type="submission" date="2016-06" db="EMBL/GenBank/DDBJ databases">
        <authorList>
            <person name="Butler K."/>
        </authorList>
    </citation>
    <scope>NUCLEOTIDE SEQUENCE [LARGE SCALE GENOMIC DNA]</scope>
    <source>
        <strain evidence="2">GCSL-Mp20</strain>
    </source>
</reference>
<evidence type="ECO:0000313" key="1">
    <source>
        <dbReference type="EMBL" id="OBU11017.1"/>
    </source>
</evidence>
<dbReference type="NCBIfam" id="NF033153">
    <property type="entry name" value="phage_ICD_like"/>
    <property type="match status" value="1"/>
</dbReference>
<sequence length="60" mass="7059">MAMYKSTQTHPKFTWRFAECQENKATYHTATAYTEDEARSQLPDLPLVFTARIRREVSYA</sequence>
<gene>
    <name evidence="1" type="ORF">AYY18_03520</name>
</gene>
<dbReference type="AlphaFoldDB" id="A0A1B8HNV6"/>
<organism evidence="1 2">
    <name type="scientific">Morganella psychrotolerans</name>
    <dbReference type="NCBI Taxonomy" id="368603"/>
    <lineage>
        <taxon>Bacteria</taxon>
        <taxon>Pseudomonadati</taxon>
        <taxon>Pseudomonadota</taxon>
        <taxon>Gammaproteobacteria</taxon>
        <taxon>Enterobacterales</taxon>
        <taxon>Morganellaceae</taxon>
        <taxon>Morganella</taxon>
    </lineage>
</organism>